<feature type="region of interest" description="Disordered" evidence="1">
    <location>
        <begin position="140"/>
        <end position="183"/>
    </location>
</feature>
<feature type="region of interest" description="Disordered" evidence="1">
    <location>
        <begin position="396"/>
        <end position="508"/>
    </location>
</feature>
<dbReference type="InterPro" id="IPR000313">
    <property type="entry name" value="PWWP_dom"/>
</dbReference>
<organism evidence="3 4">
    <name type="scientific">Mesorhabditis belari</name>
    <dbReference type="NCBI Taxonomy" id="2138241"/>
    <lineage>
        <taxon>Eukaryota</taxon>
        <taxon>Metazoa</taxon>
        <taxon>Ecdysozoa</taxon>
        <taxon>Nematoda</taxon>
        <taxon>Chromadorea</taxon>
        <taxon>Rhabditida</taxon>
        <taxon>Rhabditina</taxon>
        <taxon>Rhabditomorpha</taxon>
        <taxon>Rhabditoidea</taxon>
        <taxon>Rhabditidae</taxon>
        <taxon>Mesorhabditinae</taxon>
        <taxon>Mesorhabditis</taxon>
    </lineage>
</organism>
<feature type="compositionally biased region" description="Low complexity" evidence="1">
    <location>
        <begin position="144"/>
        <end position="158"/>
    </location>
</feature>
<feature type="domain" description="PWWP" evidence="2">
    <location>
        <begin position="9"/>
        <end position="64"/>
    </location>
</feature>
<feature type="compositionally biased region" description="Basic and acidic residues" evidence="1">
    <location>
        <begin position="430"/>
        <end position="468"/>
    </location>
</feature>
<dbReference type="PROSITE" id="PS50812">
    <property type="entry name" value="PWWP"/>
    <property type="match status" value="1"/>
</dbReference>
<feature type="region of interest" description="Disordered" evidence="1">
    <location>
        <begin position="291"/>
        <end position="312"/>
    </location>
</feature>
<dbReference type="SMART" id="SM00293">
    <property type="entry name" value="PWWP"/>
    <property type="match status" value="1"/>
</dbReference>
<evidence type="ECO:0000259" key="2">
    <source>
        <dbReference type="PROSITE" id="PS50812"/>
    </source>
</evidence>
<dbReference type="SUPFAM" id="SSF63748">
    <property type="entry name" value="Tudor/PWWP/MBT"/>
    <property type="match status" value="1"/>
</dbReference>
<protein>
    <recommendedName>
        <fullName evidence="2">PWWP domain-containing protein</fullName>
    </recommendedName>
</protein>
<dbReference type="Proteomes" id="UP000887575">
    <property type="component" value="Unassembled WGS sequence"/>
</dbReference>
<dbReference type="CDD" id="cd05834">
    <property type="entry name" value="PWWP_HRP"/>
    <property type="match status" value="1"/>
</dbReference>
<reference evidence="4" key="1">
    <citation type="submission" date="2024-02" db="UniProtKB">
        <authorList>
            <consortium name="WormBaseParasite"/>
        </authorList>
    </citation>
    <scope>IDENTIFICATION</scope>
</reference>
<name>A0AAF3FE90_9BILA</name>
<dbReference type="PANTHER" id="PTHR12550">
    <property type="entry name" value="HEPATOMA-DERIVED GROWTH FACTOR-RELATED"/>
    <property type="match status" value="1"/>
</dbReference>
<dbReference type="PANTHER" id="PTHR12550:SF70">
    <property type="entry name" value="JIL-1 ANCHORING AND STABILIZING PROTEIN, ISOFORM A"/>
    <property type="match status" value="1"/>
</dbReference>
<evidence type="ECO:0000313" key="4">
    <source>
        <dbReference type="WBParaSite" id="MBELARI_LOCUS5190"/>
    </source>
</evidence>
<dbReference type="Gene3D" id="2.30.30.140">
    <property type="match status" value="1"/>
</dbReference>
<dbReference type="AlphaFoldDB" id="A0AAF3FE90"/>
<dbReference type="WBParaSite" id="MBELARI_LOCUS5190">
    <property type="protein sequence ID" value="MBELARI_LOCUS5190"/>
    <property type="gene ID" value="MBELARI_LOCUS5190"/>
</dbReference>
<accession>A0AAF3FE90</accession>
<sequence length="766" mass="86504">MASSKEFKEGDLIWAKMKGFPPWPARVLGSDSSDVIPGRVKVMFFGTGDTAFMKTSDMFDYKEYRSQFEVPRKQHKDFKKAVDEVRMEAGFPVLGDSMASTSREGELPSTAHYIPGGRSRLSSSKVYKDVYLFERKRTLSDGTSGSNKSRSRASSVASMLKQLKDAAKRRKPGSESSNGSKHHRLISGISGICEKELFDNFLAPFQSELPILDGDIQLNSIMGDAASRKSGRSRASSSIFHEYFNRARHRSGGSQSERNRTRTISGMSEILEDLLDPNSKFTPEDFLNVLNTMSSGESDDEQSGTLEHPTPQKRCFECNSECQLYGVKWRCTNKPCLKWNGVNTAVESEINGSAARPQNSRFDDEELRATAGIMSPHSTRSGDDHLEKSVNLYKSTTKKLKSRKQEALTLENLDDTLPPSPDKSSIAHLPKRDRSPIKSADRDYFPHQTRSKHEIDDRKKKKDTERKIQRMSPAASPPGRPRGRPPKHTKEEKPSPAKPKTYKVEKTPPIGASGARECIFCKGQVRPQMCGGSKHRWRCVDKKCRKWYGWVRAHEIVPEVTGKRRILDDKDTTAHYKSEEPPIAENGSPYKSLGKAKKDFGLKIRLKNSMKRGMVFKIGGEAERIKRKYTRRRDLDFEGFSTKREPPSPLTDRQMSFHASAMERRSRWWTGEKRRVDVSPTREFRTGINDIAASFRIMAHSMRSAAVTRADEPGTVSGTLDLLMDSLMASLPPLFSLLQNVPKLKQEPEVLQRIWNASSIHTPIFQ</sequence>
<proteinExistence type="predicted"/>
<evidence type="ECO:0000313" key="3">
    <source>
        <dbReference type="Proteomes" id="UP000887575"/>
    </source>
</evidence>
<dbReference type="Pfam" id="PF00855">
    <property type="entry name" value="PWWP"/>
    <property type="match status" value="1"/>
</dbReference>
<keyword evidence="3" id="KW-1185">Reference proteome</keyword>
<evidence type="ECO:0000256" key="1">
    <source>
        <dbReference type="SAM" id="MobiDB-lite"/>
    </source>
</evidence>